<dbReference type="AlphaFoldDB" id="M5Q0S5"/>
<evidence type="ECO:0000313" key="3">
    <source>
        <dbReference type="Proteomes" id="UP000011922"/>
    </source>
</evidence>
<sequence length="182" mass="20507">MHRQRYASMLTFSFCLAALFLSACAKAPTYTREEWLAISTRHYIGSTPEQLLSAAEKVFLLADGSDFRITHQVSSMRAVRVEPWLFMKNEWDITCMPTETGTTVSVSMRNIATPYNVDAYPYPDAIDLFHTRLAYLLSGSGAWMTCPSYKAQFKAKHKRYPILESICAGAKDETPPASSKDQ</sequence>
<gene>
    <name evidence="2" type="ORF">PCS_02271</name>
</gene>
<organism evidence="2 3">
    <name type="scientific">Desulfocurvibacter africanus PCS</name>
    <dbReference type="NCBI Taxonomy" id="1262666"/>
    <lineage>
        <taxon>Bacteria</taxon>
        <taxon>Pseudomonadati</taxon>
        <taxon>Thermodesulfobacteriota</taxon>
        <taxon>Desulfovibrionia</taxon>
        <taxon>Desulfovibrionales</taxon>
        <taxon>Desulfovibrionaceae</taxon>
        <taxon>Desulfocurvibacter</taxon>
    </lineage>
</organism>
<comment type="caution">
    <text evidence="2">The sequence shown here is derived from an EMBL/GenBank/DDBJ whole genome shotgun (WGS) entry which is preliminary data.</text>
</comment>
<keyword evidence="1" id="KW-0732">Signal</keyword>
<evidence type="ECO:0008006" key="4">
    <source>
        <dbReference type="Google" id="ProtNLM"/>
    </source>
</evidence>
<protein>
    <recommendedName>
        <fullName evidence="4">Lipoprotein</fullName>
    </recommendedName>
</protein>
<feature type="signal peptide" evidence="1">
    <location>
        <begin position="1"/>
        <end position="25"/>
    </location>
</feature>
<feature type="chain" id="PRO_5004069544" description="Lipoprotein" evidence="1">
    <location>
        <begin position="26"/>
        <end position="182"/>
    </location>
</feature>
<evidence type="ECO:0000313" key="2">
    <source>
        <dbReference type="EMBL" id="EMG36951.1"/>
    </source>
</evidence>
<reference evidence="2 3" key="1">
    <citation type="journal article" date="2013" name="Genome Announc.">
        <title>Draft Genome Sequence for Desulfovibrio africanus Strain PCS.</title>
        <authorList>
            <person name="Brown S.D."/>
            <person name="Utturkar S.M."/>
            <person name="Arkin A.P."/>
            <person name="Deutschbauer A.M."/>
            <person name="Elias D.A."/>
            <person name="Hazen T.C."/>
            <person name="Chakraborty R."/>
        </authorList>
    </citation>
    <scope>NUCLEOTIDE SEQUENCE [LARGE SCALE GENOMIC DNA]</scope>
    <source>
        <strain evidence="2 3">PCS</strain>
    </source>
</reference>
<dbReference type="PROSITE" id="PS51257">
    <property type="entry name" value="PROKAR_LIPOPROTEIN"/>
    <property type="match status" value="1"/>
</dbReference>
<dbReference type="Proteomes" id="UP000011922">
    <property type="component" value="Unassembled WGS sequence"/>
</dbReference>
<proteinExistence type="predicted"/>
<accession>M5Q0S5</accession>
<dbReference type="RefSeq" id="WP_005987221.1">
    <property type="nucleotide sequence ID" value="NZ_AOSV01000024.1"/>
</dbReference>
<dbReference type="EMBL" id="AOSV01000024">
    <property type="protein sequence ID" value="EMG36951.1"/>
    <property type="molecule type" value="Genomic_DNA"/>
</dbReference>
<evidence type="ECO:0000256" key="1">
    <source>
        <dbReference type="SAM" id="SignalP"/>
    </source>
</evidence>
<name>M5Q0S5_DESAF</name>